<dbReference type="EMBL" id="LXIE01000001">
    <property type="protein sequence ID" value="OAD92663.1"/>
    <property type="molecule type" value="Genomic_DNA"/>
</dbReference>
<evidence type="ECO:0000256" key="2">
    <source>
        <dbReference type="SAM" id="SignalP"/>
    </source>
</evidence>
<protein>
    <recommendedName>
        <fullName evidence="5">OmpH family outer membrane protein</fullName>
    </recommendedName>
</protein>
<proteinExistence type="predicted"/>
<keyword evidence="1" id="KW-0175">Coiled coil</keyword>
<dbReference type="STRING" id="1385699.A7A78_01780"/>
<keyword evidence="2" id="KW-0732">Signal</keyword>
<dbReference type="Proteomes" id="UP000077552">
    <property type="component" value="Unassembled WGS sequence"/>
</dbReference>
<dbReference type="AlphaFoldDB" id="A0A1A9LHI6"/>
<sequence>MKEILCVLLLLISLTSFSQELQSPDRILTYGFPYDAQRKAIKFVGKKWGIELYTVADCVVSKKLIDSVETIHTKLWKKMDSIHGVDSEKRFRNEVIAEMKKIEEVNKIFERDRNIKKLLRKIERAKRQASPNLEDVSDDGNIYYWTVNSFEINYSSEFKWKPEFMVRINLAERKTEIIEAE</sequence>
<dbReference type="RefSeq" id="WP_068760641.1">
    <property type="nucleotide sequence ID" value="NZ_LXIE01000001.1"/>
</dbReference>
<gene>
    <name evidence="3" type="ORF">A7A78_01780</name>
</gene>
<evidence type="ECO:0000256" key="1">
    <source>
        <dbReference type="SAM" id="Coils"/>
    </source>
</evidence>
<feature type="signal peptide" evidence="2">
    <location>
        <begin position="1"/>
        <end position="18"/>
    </location>
</feature>
<organism evidence="3 4">
    <name type="scientific">Aequorivita soesokkakensis</name>
    <dbReference type="NCBI Taxonomy" id="1385699"/>
    <lineage>
        <taxon>Bacteria</taxon>
        <taxon>Pseudomonadati</taxon>
        <taxon>Bacteroidota</taxon>
        <taxon>Flavobacteriia</taxon>
        <taxon>Flavobacteriales</taxon>
        <taxon>Flavobacteriaceae</taxon>
        <taxon>Aequorivita</taxon>
    </lineage>
</organism>
<feature type="coiled-coil region" evidence="1">
    <location>
        <begin position="92"/>
        <end position="128"/>
    </location>
</feature>
<reference evidence="3 4" key="1">
    <citation type="submission" date="2016-05" db="EMBL/GenBank/DDBJ databases">
        <title>Genome sequencing of Vitellibacter soesokkakensis RSSK-12.</title>
        <authorList>
            <person name="Thevarajoo S."/>
            <person name="Selvaratnam C."/>
            <person name="Goh K.M."/>
            <person name="Chan K.-G."/>
            <person name="Chong C.S."/>
        </authorList>
    </citation>
    <scope>NUCLEOTIDE SEQUENCE [LARGE SCALE GENOMIC DNA]</scope>
    <source>
        <strain evidence="3 4">RSSK-12</strain>
    </source>
</reference>
<evidence type="ECO:0000313" key="3">
    <source>
        <dbReference type="EMBL" id="OAD92663.1"/>
    </source>
</evidence>
<evidence type="ECO:0000313" key="4">
    <source>
        <dbReference type="Proteomes" id="UP000077552"/>
    </source>
</evidence>
<accession>A0A1A9LHI6</accession>
<comment type="caution">
    <text evidence="3">The sequence shown here is derived from an EMBL/GenBank/DDBJ whole genome shotgun (WGS) entry which is preliminary data.</text>
</comment>
<evidence type="ECO:0008006" key="5">
    <source>
        <dbReference type="Google" id="ProtNLM"/>
    </source>
</evidence>
<dbReference type="OrthoDB" id="1271386at2"/>
<name>A0A1A9LHI6_9FLAO</name>
<feature type="chain" id="PRO_5008392307" description="OmpH family outer membrane protein" evidence="2">
    <location>
        <begin position="19"/>
        <end position="181"/>
    </location>
</feature>
<keyword evidence="4" id="KW-1185">Reference proteome</keyword>